<accession>A0ABY6H9V3</accession>
<organism evidence="2 3">
    <name type="scientific">Acetobacterium wieringae</name>
    <dbReference type="NCBI Taxonomy" id="52694"/>
    <lineage>
        <taxon>Bacteria</taxon>
        <taxon>Bacillati</taxon>
        <taxon>Bacillota</taxon>
        <taxon>Clostridia</taxon>
        <taxon>Eubacteriales</taxon>
        <taxon>Eubacteriaceae</taxon>
        <taxon>Acetobacterium</taxon>
    </lineage>
</organism>
<dbReference type="Proteomes" id="UP001163550">
    <property type="component" value="Chromosome"/>
</dbReference>
<dbReference type="InterPro" id="IPR013324">
    <property type="entry name" value="RNA_pol_sigma_r3/r4-like"/>
</dbReference>
<reference evidence="2" key="1">
    <citation type="submission" date="2021-11" db="EMBL/GenBank/DDBJ databases">
        <title>Isoprene-degrading acetogen.</title>
        <authorList>
            <person name="Yang Y."/>
            <person name="Jin H."/>
            <person name="Yan J."/>
        </authorList>
    </citation>
    <scope>NUCLEOTIDE SEQUENCE</scope>
    <source>
        <strain evidence="2">Berkeley</strain>
    </source>
</reference>
<name>A0ABY6H9V3_9FIRM</name>
<dbReference type="RefSeq" id="WP_228883548.1">
    <property type="nucleotide sequence ID" value="NZ_CABIIK010000057.1"/>
</dbReference>
<evidence type="ECO:0008006" key="4">
    <source>
        <dbReference type="Google" id="ProtNLM"/>
    </source>
</evidence>
<evidence type="ECO:0000256" key="1">
    <source>
        <dbReference type="SAM" id="Coils"/>
    </source>
</evidence>
<proteinExistence type="predicted"/>
<protein>
    <recommendedName>
        <fullName evidence="4">DUF1492 domain-containing protein</fullName>
    </recommendedName>
</protein>
<dbReference type="SUPFAM" id="SSF88659">
    <property type="entry name" value="Sigma3 and sigma4 domains of RNA polymerase sigma factors"/>
    <property type="match status" value="1"/>
</dbReference>
<gene>
    <name evidence="2" type="ORF">LNN31_10760</name>
</gene>
<dbReference type="EMBL" id="CP087994">
    <property type="protein sequence ID" value="UYO61267.1"/>
    <property type="molecule type" value="Genomic_DNA"/>
</dbReference>
<keyword evidence="1" id="KW-0175">Coiled coil</keyword>
<evidence type="ECO:0000313" key="3">
    <source>
        <dbReference type="Proteomes" id="UP001163550"/>
    </source>
</evidence>
<feature type="coiled-coil region" evidence="1">
    <location>
        <begin position="40"/>
        <end position="67"/>
    </location>
</feature>
<evidence type="ECO:0000313" key="2">
    <source>
        <dbReference type="EMBL" id="UYO61267.1"/>
    </source>
</evidence>
<sequence length="125" mass="14945">MKTLKHQITQLDGQIFRNTQYRRHYQNRLAQIDGDTEATARRCQNRIDRLTDQIEADRHQVERLQARMIDLIEGLGDRRIQEILTRRYVGNESFETIAASMHYDLRWVYRLHQQGLRLINPLEAA</sequence>
<keyword evidence="3" id="KW-1185">Reference proteome</keyword>